<dbReference type="EMBL" id="BAABHV010000017">
    <property type="protein sequence ID" value="GAA5058250.1"/>
    <property type="molecule type" value="Genomic_DNA"/>
</dbReference>
<proteinExistence type="predicted"/>
<reference evidence="2" key="1">
    <citation type="journal article" date="2019" name="Int. J. Syst. Evol. Microbiol.">
        <title>The Global Catalogue of Microorganisms (GCM) 10K type strain sequencing project: providing services to taxonomists for standard genome sequencing and annotation.</title>
        <authorList>
            <consortium name="The Broad Institute Genomics Platform"/>
            <consortium name="The Broad Institute Genome Sequencing Center for Infectious Disease"/>
            <person name="Wu L."/>
            <person name="Ma J."/>
        </authorList>
    </citation>
    <scope>NUCLEOTIDE SEQUENCE [LARGE SCALE GENOMIC DNA]</scope>
    <source>
        <strain evidence="2">JCM 18014</strain>
    </source>
</reference>
<name>A0ABP9KH20_9SPHN</name>
<evidence type="ECO:0000313" key="1">
    <source>
        <dbReference type="EMBL" id="GAA5058250.1"/>
    </source>
</evidence>
<sequence length="68" mass="7816">MHNQRVESGSRWEDTRTFLANSPFKKTIAYKLLGEGKLRAKKLGSRTIWDAQSREEYLASLPDFDQAA</sequence>
<accession>A0ABP9KH20</accession>
<keyword evidence="2" id="KW-1185">Reference proteome</keyword>
<evidence type="ECO:0000313" key="2">
    <source>
        <dbReference type="Proteomes" id="UP001500518"/>
    </source>
</evidence>
<dbReference type="RefSeq" id="WP_346033351.1">
    <property type="nucleotide sequence ID" value="NZ_BAABHV010000017.1"/>
</dbReference>
<gene>
    <name evidence="1" type="ORF">GCM10023208_24550</name>
</gene>
<comment type="caution">
    <text evidence="1">The sequence shown here is derived from an EMBL/GenBank/DDBJ whole genome shotgun (WGS) entry which is preliminary data.</text>
</comment>
<organism evidence="1 2">
    <name type="scientific">Erythrobacter westpacificensis</name>
    <dbReference type="NCBI Taxonomy" id="1055231"/>
    <lineage>
        <taxon>Bacteria</taxon>
        <taxon>Pseudomonadati</taxon>
        <taxon>Pseudomonadota</taxon>
        <taxon>Alphaproteobacteria</taxon>
        <taxon>Sphingomonadales</taxon>
        <taxon>Erythrobacteraceae</taxon>
        <taxon>Erythrobacter/Porphyrobacter group</taxon>
        <taxon>Erythrobacter</taxon>
    </lineage>
</organism>
<protein>
    <recommendedName>
        <fullName evidence="3">DNA-binding protein</fullName>
    </recommendedName>
</protein>
<evidence type="ECO:0008006" key="3">
    <source>
        <dbReference type="Google" id="ProtNLM"/>
    </source>
</evidence>
<dbReference type="Proteomes" id="UP001500518">
    <property type="component" value="Unassembled WGS sequence"/>
</dbReference>